<keyword evidence="1" id="KW-1133">Transmembrane helix</keyword>
<proteinExistence type="predicted"/>
<feature type="transmembrane region" description="Helical" evidence="1">
    <location>
        <begin position="16"/>
        <end position="35"/>
    </location>
</feature>
<sequence>MNLGEFLNSFVIDPTWFWALAVGTAAGLVGFSTWYNGLMDRLADKDTTSIFVAGGVLVTVLAVGLFSWKAAVIVLTAFGLSGLPMIVGDYRRSYRRRDEEKRKSNLRRKPLPYAAAGLIDQAQMGLAEARRALKAVLAGKGINGEELMRKIGLAATEVTEAARLLDEARKVEGA</sequence>
<organism evidence="2">
    <name type="scientific">viral metagenome</name>
    <dbReference type="NCBI Taxonomy" id="1070528"/>
    <lineage>
        <taxon>unclassified sequences</taxon>
        <taxon>metagenomes</taxon>
        <taxon>organismal metagenomes</taxon>
    </lineage>
</organism>
<gene>
    <name evidence="2" type="ORF">TM448A00285_0027</name>
    <name evidence="3" type="ORF">TM448B00616_0019</name>
</gene>
<feature type="transmembrane region" description="Helical" evidence="1">
    <location>
        <begin position="47"/>
        <end position="66"/>
    </location>
</feature>
<keyword evidence="1" id="KW-0472">Membrane</keyword>
<evidence type="ECO:0000313" key="3">
    <source>
        <dbReference type="EMBL" id="QJH96057.1"/>
    </source>
</evidence>
<feature type="transmembrane region" description="Helical" evidence="1">
    <location>
        <begin position="72"/>
        <end position="90"/>
    </location>
</feature>
<keyword evidence="1" id="KW-0812">Transmembrane</keyword>
<evidence type="ECO:0000256" key="1">
    <source>
        <dbReference type="SAM" id="Phobius"/>
    </source>
</evidence>
<protein>
    <submittedName>
        <fullName evidence="2">Uncharacterized protein</fullName>
    </submittedName>
</protein>
<reference evidence="2" key="1">
    <citation type="submission" date="2020-03" db="EMBL/GenBank/DDBJ databases">
        <title>The deep terrestrial virosphere.</title>
        <authorList>
            <person name="Holmfeldt K."/>
            <person name="Nilsson E."/>
            <person name="Simone D."/>
            <person name="Lopez-Fernandez M."/>
            <person name="Wu X."/>
            <person name="de Brujin I."/>
            <person name="Lundin D."/>
            <person name="Andersson A."/>
            <person name="Bertilsson S."/>
            <person name="Dopson M."/>
        </authorList>
    </citation>
    <scope>NUCLEOTIDE SEQUENCE</scope>
    <source>
        <strain evidence="2">TM448A00285</strain>
        <strain evidence="3">TM448B00616</strain>
    </source>
</reference>
<dbReference type="AlphaFoldDB" id="A0A6H1ZEF9"/>
<name>A0A6H1ZEF9_9ZZZZ</name>
<accession>A0A6H1ZEF9</accession>
<dbReference type="EMBL" id="MT144638">
    <property type="protein sequence ID" value="QJH96057.1"/>
    <property type="molecule type" value="Genomic_DNA"/>
</dbReference>
<evidence type="ECO:0000313" key="2">
    <source>
        <dbReference type="EMBL" id="QJA45849.1"/>
    </source>
</evidence>
<dbReference type="EMBL" id="MT143998">
    <property type="protein sequence ID" value="QJA45849.1"/>
    <property type="molecule type" value="Genomic_DNA"/>
</dbReference>